<protein>
    <submittedName>
        <fullName evidence="3">Peptidase M23</fullName>
    </submittedName>
</protein>
<dbReference type="AlphaFoldDB" id="A0A6F8YRI3"/>
<gene>
    <name evidence="3" type="ORF">Psuf_060250</name>
</gene>
<proteinExistence type="predicted"/>
<evidence type="ECO:0000313" key="3">
    <source>
        <dbReference type="EMBL" id="BCB88712.1"/>
    </source>
</evidence>
<reference evidence="3 4" key="1">
    <citation type="submission" date="2020-03" db="EMBL/GenBank/DDBJ databases">
        <title>Whole genome shotgun sequence of Phytohabitans suffuscus NBRC 105367.</title>
        <authorList>
            <person name="Komaki H."/>
            <person name="Tamura T."/>
        </authorList>
    </citation>
    <scope>NUCLEOTIDE SEQUENCE [LARGE SCALE GENOMIC DNA]</scope>
    <source>
        <strain evidence="3 4">NBRC 105367</strain>
    </source>
</reference>
<dbReference type="InterPro" id="IPR018392">
    <property type="entry name" value="LysM"/>
</dbReference>
<feature type="domain" description="LysM" evidence="2">
    <location>
        <begin position="201"/>
        <end position="248"/>
    </location>
</feature>
<dbReference type="Proteomes" id="UP000503011">
    <property type="component" value="Chromosome"/>
</dbReference>
<dbReference type="InterPro" id="IPR045361">
    <property type="entry name" value="CIS_tube_prot_N"/>
</dbReference>
<evidence type="ECO:0000256" key="1">
    <source>
        <dbReference type="SAM" id="MobiDB-lite"/>
    </source>
</evidence>
<dbReference type="InterPro" id="IPR036779">
    <property type="entry name" value="LysM_dom_sf"/>
</dbReference>
<dbReference type="PROSITE" id="PS51782">
    <property type="entry name" value="LYSM"/>
    <property type="match status" value="1"/>
</dbReference>
<name>A0A6F8YRI3_9ACTN</name>
<dbReference type="EMBL" id="AP022871">
    <property type="protein sequence ID" value="BCB88712.1"/>
    <property type="molecule type" value="Genomic_DNA"/>
</dbReference>
<evidence type="ECO:0000313" key="4">
    <source>
        <dbReference type="Proteomes" id="UP000503011"/>
    </source>
</evidence>
<keyword evidence="4" id="KW-1185">Reference proteome</keyword>
<feature type="region of interest" description="Disordered" evidence="1">
    <location>
        <begin position="187"/>
        <end position="208"/>
    </location>
</feature>
<sequence>MAFVDAHTGFAERAMASLVCLSPPAAGRVPFTFNPEEVRVTRRVDLRSRGTVSDAAGIPKGSTGSIFRKAPPAEISLSNVVFDGASTKLHCDQLLNWMSPGGGAAGQMAGMGLSVMATKIRKAPGGLGLATKMPELVFQWGPPMAGFTMHVVLHMCTIAYKRFNPAGIPIRAMVSMTLTEEPNLLSTLPTNPTSGGEPGRARHTVTSGESLHSIATDRYGAPGYWRALAGVNDIDDPLRVRPGQVVYLPNQDELAKRD</sequence>
<accession>A0A6F8YRI3</accession>
<dbReference type="Pfam" id="PF19266">
    <property type="entry name" value="CIS_tube"/>
    <property type="match status" value="1"/>
</dbReference>
<reference evidence="3 4" key="2">
    <citation type="submission" date="2020-03" db="EMBL/GenBank/DDBJ databases">
        <authorList>
            <person name="Ichikawa N."/>
            <person name="Kimura A."/>
            <person name="Kitahashi Y."/>
            <person name="Uohara A."/>
        </authorList>
    </citation>
    <scope>NUCLEOTIDE SEQUENCE [LARGE SCALE GENOMIC DNA]</scope>
    <source>
        <strain evidence="3 4">NBRC 105367</strain>
    </source>
</reference>
<dbReference type="KEGG" id="psuu:Psuf_060250"/>
<dbReference type="CDD" id="cd00118">
    <property type="entry name" value="LysM"/>
    <property type="match status" value="1"/>
</dbReference>
<evidence type="ECO:0000259" key="2">
    <source>
        <dbReference type="PROSITE" id="PS51782"/>
    </source>
</evidence>
<dbReference type="Gene3D" id="3.10.350.10">
    <property type="entry name" value="LysM domain"/>
    <property type="match status" value="1"/>
</dbReference>
<dbReference type="RefSeq" id="WP_173160281.1">
    <property type="nucleotide sequence ID" value="NZ_AP022871.1"/>
</dbReference>
<organism evidence="3 4">
    <name type="scientific">Phytohabitans suffuscus</name>
    <dbReference type="NCBI Taxonomy" id="624315"/>
    <lineage>
        <taxon>Bacteria</taxon>
        <taxon>Bacillati</taxon>
        <taxon>Actinomycetota</taxon>
        <taxon>Actinomycetes</taxon>
        <taxon>Micromonosporales</taxon>
        <taxon>Micromonosporaceae</taxon>
    </lineage>
</organism>